<dbReference type="OrthoDB" id="9782911at2"/>
<evidence type="ECO:0000313" key="7">
    <source>
        <dbReference type="Proteomes" id="UP000183788"/>
    </source>
</evidence>
<dbReference type="GO" id="GO:0043565">
    <property type="term" value="F:sequence-specific DNA binding"/>
    <property type="evidence" value="ECO:0007669"/>
    <property type="project" value="InterPro"/>
</dbReference>
<dbReference type="InterPro" id="IPR003313">
    <property type="entry name" value="AraC-bd"/>
</dbReference>
<keyword evidence="1" id="KW-0805">Transcription regulation</keyword>
<dbReference type="Proteomes" id="UP000183788">
    <property type="component" value="Unassembled WGS sequence"/>
</dbReference>
<reference evidence="6 8" key="2">
    <citation type="submission" date="2023-11" db="EMBL/GenBank/DDBJ databases">
        <title>MicrobeMod: A computational toolkit for identifying prokaryotic methylation and restriction-modification with nanopore sequencing.</title>
        <authorList>
            <person name="Crits-Christoph A."/>
            <person name="Kang S.C."/>
            <person name="Lee H."/>
            <person name="Ostrov N."/>
        </authorList>
    </citation>
    <scope>NUCLEOTIDE SEQUENCE [LARGE SCALE GENOMIC DNA]</scope>
    <source>
        <strain evidence="6 8">ATCC 23090</strain>
    </source>
</reference>
<evidence type="ECO:0000256" key="2">
    <source>
        <dbReference type="ARBA" id="ARBA00023125"/>
    </source>
</evidence>
<dbReference type="Proteomes" id="UP001326715">
    <property type="component" value="Chromosome"/>
</dbReference>
<dbReference type="AlphaFoldDB" id="A0A1K1SL81"/>
<evidence type="ECO:0000313" key="6">
    <source>
        <dbReference type="EMBL" id="WQG90515.1"/>
    </source>
</evidence>
<protein>
    <submittedName>
        <fullName evidence="6">AraC family transcriptional regulator</fullName>
    </submittedName>
    <submittedName>
        <fullName evidence="5">AraC-type DNA-binding protein</fullName>
    </submittedName>
</protein>
<dbReference type="PANTHER" id="PTHR43280:SF30">
    <property type="entry name" value="MMSAB OPERON REGULATORY PROTEIN"/>
    <property type="match status" value="1"/>
</dbReference>
<dbReference type="RefSeq" id="WP_072364926.1">
    <property type="nucleotide sequence ID" value="NZ_CP139972.1"/>
</dbReference>
<dbReference type="EMBL" id="FPIZ01000026">
    <property type="protein sequence ID" value="SFW85184.1"/>
    <property type="molecule type" value="Genomic_DNA"/>
</dbReference>
<dbReference type="SUPFAM" id="SSF46689">
    <property type="entry name" value="Homeodomain-like"/>
    <property type="match status" value="2"/>
</dbReference>
<dbReference type="PROSITE" id="PS01124">
    <property type="entry name" value="HTH_ARAC_FAMILY_2"/>
    <property type="match status" value="1"/>
</dbReference>
<accession>A0A1K1SL81</accession>
<evidence type="ECO:0000313" key="5">
    <source>
        <dbReference type="EMBL" id="SFW85184.1"/>
    </source>
</evidence>
<sequence length="308" mass="35472">MRSYTPSTHFQYLIADDSDHLWGNVITTVGHQHIAAQEAYPPANHPARYLLSPHKGRSIEEYQLVYIVKGSGSFQSGSLKEMAVKEGNILLLFPGEWHNYYPNKETGWEEYWIGFYGTNMQSRVRCGFFDRQQPVYDIGIQDEIIQLYRKAIETAQNEVAGCQQQLSGVVSNLLGHLYSLYKSASFEQTDLTKKINQAKTILSANYNVDIPLKTVANQIQMSYSWFRHAFKECTGFSPNQYILDLRIQKSKGMLTNSILSIKEIAYEVGFNNSEYYTTLFRRKTAMTPGEYRRFTQGKMDQDKKKLTL</sequence>
<reference evidence="5 7" key="1">
    <citation type="submission" date="2016-11" db="EMBL/GenBank/DDBJ databases">
        <authorList>
            <person name="Jaros S."/>
            <person name="Januszkiewicz K."/>
            <person name="Wedrychowicz H."/>
        </authorList>
    </citation>
    <scope>NUCLEOTIDE SEQUENCE [LARGE SCALE GENOMIC DNA]</scope>
    <source>
        <strain evidence="5 7">DSM 784</strain>
    </source>
</reference>
<dbReference type="PANTHER" id="PTHR43280">
    <property type="entry name" value="ARAC-FAMILY TRANSCRIPTIONAL REGULATOR"/>
    <property type="match status" value="1"/>
</dbReference>
<organism evidence="5 7">
    <name type="scientific">Chitinophaga sancti</name>
    <dbReference type="NCBI Taxonomy" id="1004"/>
    <lineage>
        <taxon>Bacteria</taxon>
        <taxon>Pseudomonadati</taxon>
        <taxon>Bacteroidota</taxon>
        <taxon>Chitinophagia</taxon>
        <taxon>Chitinophagales</taxon>
        <taxon>Chitinophagaceae</taxon>
        <taxon>Chitinophaga</taxon>
    </lineage>
</organism>
<dbReference type="InterPro" id="IPR018062">
    <property type="entry name" value="HTH_AraC-typ_CS"/>
</dbReference>
<keyword evidence="3" id="KW-0804">Transcription</keyword>
<dbReference type="PROSITE" id="PS00041">
    <property type="entry name" value="HTH_ARAC_FAMILY_1"/>
    <property type="match status" value="1"/>
</dbReference>
<dbReference type="Pfam" id="PF02311">
    <property type="entry name" value="AraC_binding"/>
    <property type="match status" value="1"/>
</dbReference>
<evidence type="ECO:0000259" key="4">
    <source>
        <dbReference type="PROSITE" id="PS01124"/>
    </source>
</evidence>
<keyword evidence="8" id="KW-1185">Reference proteome</keyword>
<dbReference type="InterPro" id="IPR018060">
    <property type="entry name" value="HTH_AraC"/>
</dbReference>
<evidence type="ECO:0000256" key="1">
    <source>
        <dbReference type="ARBA" id="ARBA00023015"/>
    </source>
</evidence>
<dbReference type="Pfam" id="PF12833">
    <property type="entry name" value="HTH_18"/>
    <property type="match status" value="1"/>
</dbReference>
<evidence type="ECO:0000313" key="8">
    <source>
        <dbReference type="Proteomes" id="UP001326715"/>
    </source>
</evidence>
<dbReference type="Gene3D" id="1.10.10.60">
    <property type="entry name" value="Homeodomain-like"/>
    <property type="match status" value="2"/>
</dbReference>
<dbReference type="GO" id="GO:0003700">
    <property type="term" value="F:DNA-binding transcription factor activity"/>
    <property type="evidence" value="ECO:0007669"/>
    <property type="project" value="InterPro"/>
</dbReference>
<keyword evidence="2 5" id="KW-0238">DNA-binding</keyword>
<evidence type="ECO:0000256" key="3">
    <source>
        <dbReference type="ARBA" id="ARBA00023163"/>
    </source>
</evidence>
<dbReference type="Gene3D" id="2.60.120.280">
    <property type="entry name" value="Regulatory protein AraC"/>
    <property type="match status" value="1"/>
</dbReference>
<dbReference type="EMBL" id="CP140154">
    <property type="protein sequence ID" value="WQG90515.1"/>
    <property type="molecule type" value="Genomic_DNA"/>
</dbReference>
<dbReference type="InterPro" id="IPR020449">
    <property type="entry name" value="Tscrpt_reg_AraC-type_HTH"/>
</dbReference>
<dbReference type="SMART" id="SM00342">
    <property type="entry name" value="HTH_ARAC"/>
    <property type="match status" value="1"/>
</dbReference>
<dbReference type="PRINTS" id="PR00032">
    <property type="entry name" value="HTHARAC"/>
</dbReference>
<name>A0A1K1SL81_9BACT</name>
<dbReference type="SUPFAM" id="SSF51215">
    <property type="entry name" value="Regulatory protein AraC"/>
    <property type="match status" value="1"/>
</dbReference>
<dbReference type="InterPro" id="IPR009057">
    <property type="entry name" value="Homeodomain-like_sf"/>
</dbReference>
<proteinExistence type="predicted"/>
<gene>
    <name evidence="5" type="ORF">SAMN05661012_05672</name>
    <name evidence="6" type="ORF">SR876_03330</name>
</gene>
<dbReference type="STRING" id="1004.SAMN05661012_05672"/>
<dbReference type="InterPro" id="IPR037923">
    <property type="entry name" value="HTH-like"/>
</dbReference>
<feature type="domain" description="HTH araC/xylS-type" evidence="4">
    <location>
        <begin position="196"/>
        <end position="294"/>
    </location>
</feature>